<dbReference type="EMBL" id="GGEC01051630">
    <property type="protein sequence ID" value="MBX32114.1"/>
    <property type="molecule type" value="Transcribed_RNA"/>
</dbReference>
<organism evidence="1">
    <name type="scientific">Rhizophora mucronata</name>
    <name type="common">Asiatic mangrove</name>
    <dbReference type="NCBI Taxonomy" id="61149"/>
    <lineage>
        <taxon>Eukaryota</taxon>
        <taxon>Viridiplantae</taxon>
        <taxon>Streptophyta</taxon>
        <taxon>Embryophyta</taxon>
        <taxon>Tracheophyta</taxon>
        <taxon>Spermatophyta</taxon>
        <taxon>Magnoliopsida</taxon>
        <taxon>eudicotyledons</taxon>
        <taxon>Gunneridae</taxon>
        <taxon>Pentapetalae</taxon>
        <taxon>rosids</taxon>
        <taxon>fabids</taxon>
        <taxon>Malpighiales</taxon>
        <taxon>Rhizophoraceae</taxon>
        <taxon>Rhizophora</taxon>
    </lineage>
</organism>
<reference evidence="1" key="1">
    <citation type="submission" date="2018-02" db="EMBL/GenBank/DDBJ databases">
        <title>Rhizophora mucronata_Transcriptome.</title>
        <authorList>
            <person name="Meera S.P."/>
            <person name="Sreeshan A."/>
            <person name="Augustine A."/>
        </authorList>
    </citation>
    <scope>NUCLEOTIDE SEQUENCE</scope>
    <source>
        <tissue evidence="1">Leaf</tissue>
    </source>
</reference>
<sequence>MIVETILEGQGNMETVDSKNHSYGVYEDTKLFRGEGLVGCNVLFPSTRRGNFQANVENFDSGKDLNGIFSLWHRSSCKGGSDCKG</sequence>
<protein>
    <submittedName>
        <fullName evidence="1">Uncharacterized protein</fullName>
    </submittedName>
</protein>
<accession>A0A2P2MPF5</accession>
<evidence type="ECO:0000313" key="1">
    <source>
        <dbReference type="EMBL" id="MBX32114.1"/>
    </source>
</evidence>
<name>A0A2P2MPF5_RHIMU</name>
<proteinExistence type="predicted"/>
<dbReference type="AlphaFoldDB" id="A0A2P2MPF5"/>